<evidence type="ECO:0000256" key="1">
    <source>
        <dbReference type="ARBA" id="ARBA00005375"/>
    </source>
</evidence>
<dbReference type="Pfam" id="PF00328">
    <property type="entry name" value="His_Phos_2"/>
    <property type="match status" value="1"/>
</dbReference>
<dbReference type="VEuPathDB" id="FungiDB:ATEG_03516"/>
<dbReference type="SUPFAM" id="SSF53254">
    <property type="entry name" value="Phosphoglycerate mutase-like"/>
    <property type="match status" value="1"/>
</dbReference>
<evidence type="ECO:0000313" key="2">
    <source>
        <dbReference type="EMBL" id="GFF17391.1"/>
    </source>
</evidence>
<reference evidence="2 3" key="1">
    <citation type="submission" date="2020-01" db="EMBL/GenBank/DDBJ databases">
        <title>Aspergillus terreus IFO 6365 whole genome shotgun sequence.</title>
        <authorList>
            <person name="Kanamasa S."/>
            <person name="Takahashi H."/>
        </authorList>
    </citation>
    <scope>NUCLEOTIDE SEQUENCE [LARGE SCALE GENOMIC DNA]</scope>
    <source>
        <strain evidence="2 3">IFO 6365</strain>
    </source>
</reference>
<dbReference type="EMBL" id="BLJY01000006">
    <property type="protein sequence ID" value="GFF17391.1"/>
    <property type="molecule type" value="Genomic_DNA"/>
</dbReference>
<dbReference type="AlphaFoldDB" id="A0A5M3YXR9"/>
<comment type="caution">
    <text evidence="2">The sequence shown here is derived from an EMBL/GenBank/DDBJ whole genome shotgun (WGS) entry which is preliminary data.</text>
</comment>
<gene>
    <name evidence="2" type="ORF">ATEIFO6365_0006073900</name>
</gene>
<proteinExistence type="inferred from homology"/>
<name>A0A5M3YXR9_ASPTE</name>
<evidence type="ECO:0000313" key="3">
    <source>
        <dbReference type="Proteomes" id="UP000452235"/>
    </source>
</evidence>
<comment type="similarity">
    <text evidence="1">Belongs to the histidine acid phosphatase family.</text>
</comment>
<dbReference type="Proteomes" id="UP000452235">
    <property type="component" value="Unassembled WGS sequence"/>
</dbReference>
<protein>
    <submittedName>
        <fullName evidence="2">Histidine acid phosphatase</fullName>
    </submittedName>
</protein>
<dbReference type="PANTHER" id="PTHR11567:SF195">
    <property type="entry name" value="ACID PHOSPHATASE, PUTATIVE (AFU_ORTHOLOGUE AFUA_3G14570)-RELATED"/>
    <property type="match status" value="1"/>
</dbReference>
<dbReference type="Gene3D" id="3.40.50.1240">
    <property type="entry name" value="Phosphoglycerate mutase-like"/>
    <property type="match status" value="1"/>
</dbReference>
<dbReference type="InterPro" id="IPR050645">
    <property type="entry name" value="Histidine_acid_phosphatase"/>
</dbReference>
<dbReference type="PANTHER" id="PTHR11567">
    <property type="entry name" value="ACID PHOSPHATASE-RELATED"/>
    <property type="match status" value="1"/>
</dbReference>
<keyword evidence="3" id="KW-1185">Reference proteome</keyword>
<dbReference type="InterPro" id="IPR000560">
    <property type="entry name" value="His_Pase_clade-2"/>
</dbReference>
<accession>A0A5M3YXR9</accession>
<dbReference type="CDD" id="cd07061">
    <property type="entry name" value="HP_HAP_like"/>
    <property type="match status" value="1"/>
</dbReference>
<sequence>MSSVYQAFLDMISLALALLSAGTPSLASRNSFYPPLDHTTYISNTSLGTYGGIYSAPASHASPPRAGDPYNYCTMPHPRVESYSLPPPVANHSVSARLVYLEYVQRHQRRTPYNILPGGENQPYNCDNINTYLYATPSQGDPASVPVYGQAYTDPSNPFLTSYVNGTCQYPQLTLGGLLDGYQHGRDLWAVYGDKLGLFPATPDEKDRKVWFRSSSSAITQDTASGVLRGIWPDHQASIPLHQQAAGIDTVNKGFPCPAQDTILSAIQSTPEWNEHLTVTEHLRNQLADMFDAGDDASWTSTFDHFCDNFQARLCNGYDLPCRVGDDATCVTREQADEVFRAGDWEWNYWWRHNANATRYIQLVEGLFIGEIVRKLEAVERGTSSVVYIHNFVHDGDVGPILGALGIRGLRWPGMASNIAIEVWETSTSKFYARVLYSGHPVETVHGVLDWIPLSALMDILKPFIPEDIIAMCNGS</sequence>
<dbReference type="GO" id="GO:0016791">
    <property type="term" value="F:phosphatase activity"/>
    <property type="evidence" value="ECO:0007669"/>
    <property type="project" value="TreeGrafter"/>
</dbReference>
<dbReference type="InterPro" id="IPR029033">
    <property type="entry name" value="His_PPase_superfam"/>
</dbReference>
<dbReference type="OrthoDB" id="10262962at2759"/>
<organism evidence="2 3">
    <name type="scientific">Aspergillus terreus</name>
    <dbReference type="NCBI Taxonomy" id="33178"/>
    <lineage>
        <taxon>Eukaryota</taxon>
        <taxon>Fungi</taxon>
        <taxon>Dikarya</taxon>
        <taxon>Ascomycota</taxon>
        <taxon>Pezizomycotina</taxon>
        <taxon>Eurotiomycetes</taxon>
        <taxon>Eurotiomycetidae</taxon>
        <taxon>Eurotiales</taxon>
        <taxon>Aspergillaceae</taxon>
        <taxon>Aspergillus</taxon>
        <taxon>Aspergillus subgen. Circumdati</taxon>
    </lineage>
</organism>